<evidence type="ECO:0000256" key="3">
    <source>
        <dbReference type="ARBA" id="ARBA00022741"/>
    </source>
</evidence>
<feature type="transmembrane region" description="Helical" evidence="8">
    <location>
        <begin position="133"/>
        <end position="153"/>
    </location>
</feature>
<dbReference type="InterPro" id="IPR017871">
    <property type="entry name" value="ABC_transporter-like_CS"/>
</dbReference>
<dbReference type="PROSITE" id="PS50929">
    <property type="entry name" value="ABC_TM1F"/>
    <property type="match status" value="1"/>
</dbReference>
<dbReference type="Gene3D" id="1.20.1560.10">
    <property type="entry name" value="ABC transporter type 1, transmembrane domain"/>
    <property type="match status" value="1"/>
</dbReference>
<feature type="region of interest" description="Disordered" evidence="7">
    <location>
        <begin position="323"/>
        <end position="346"/>
    </location>
</feature>
<keyword evidence="3" id="KW-0547">Nucleotide-binding</keyword>
<dbReference type="PANTHER" id="PTHR24221:SF590">
    <property type="entry name" value="COMPONENT LINKED WITH THE ASSEMBLY OF CYTOCHROME' TRANSPORT TRANSMEMBRANE ATP-BINDING PROTEIN ABC TRANSPORTER CYDD-RELATED"/>
    <property type="match status" value="1"/>
</dbReference>
<gene>
    <name evidence="11" type="primary">cydD</name>
    <name evidence="11" type="ORF">PVK37_10500</name>
</gene>
<dbReference type="InterPro" id="IPR027417">
    <property type="entry name" value="P-loop_NTPase"/>
</dbReference>
<dbReference type="InterPro" id="IPR011527">
    <property type="entry name" value="ABC1_TM_dom"/>
</dbReference>
<feature type="transmembrane region" description="Helical" evidence="8">
    <location>
        <begin position="21"/>
        <end position="50"/>
    </location>
</feature>
<protein>
    <submittedName>
        <fullName evidence="11">Thiol reductant ABC exporter subunit CydD</fullName>
    </submittedName>
</protein>
<feature type="transmembrane region" description="Helical" evidence="8">
    <location>
        <begin position="159"/>
        <end position="180"/>
    </location>
</feature>
<dbReference type="EMBL" id="CP118615">
    <property type="protein sequence ID" value="WDZ86785.1"/>
    <property type="molecule type" value="Genomic_DNA"/>
</dbReference>
<organism evidence="11 12">
    <name type="scientific">Micromonospora cathayae</name>
    <dbReference type="NCBI Taxonomy" id="3028804"/>
    <lineage>
        <taxon>Bacteria</taxon>
        <taxon>Bacillati</taxon>
        <taxon>Actinomycetota</taxon>
        <taxon>Actinomycetes</taxon>
        <taxon>Micromonosporales</taxon>
        <taxon>Micromonosporaceae</taxon>
        <taxon>Micromonospora</taxon>
    </lineage>
</organism>
<keyword evidence="6 8" id="KW-0472">Membrane</keyword>
<accession>A0ABY7ZUZ2</accession>
<evidence type="ECO:0000313" key="11">
    <source>
        <dbReference type="EMBL" id="WDZ86785.1"/>
    </source>
</evidence>
<feature type="domain" description="ABC transporter" evidence="9">
    <location>
        <begin position="351"/>
        <end position="573"/>
    </location>
</feature>
<dbReference type="Pfam" id="PF00005">
    <property type="entry name" value="ABC_tran"/>
    <property type="match status" value="1"/>
</dbReference>
<sequence length="573" mass="59681">MNRRPFDPRLLRRVPAVRRHLAVLGGLGVLTALLVIAQATALAVLLATAFDGRLHTGALAGLVAAVAARAAVVWAQGTVSARAAATVKATLRADLLGAVGRHGPGWVAGQRAGQLATLAGRGLDALDAYFTGYLPQLVLSVTVPVAVLARLVVADWSSALIIALTLPLIPVFGALLGWQARSATERQWRRLSMLGGHFLDMVAGLATLRAFGRTRAQVDVVRRMADGHRVATMRTLRIAFLSGLVLELVATLSVALVAVPVGIRLLDGGLTLTTALLVLLLTPEAYLPLRAAGARFHASMEGLTALDDAFTVLDAAPPAAVPAATPAGATPAQAGEAPAQGGTAPGFRSEIRFESVSVEYERTTALRDVTLTVRPGDRIAVVGPSGAGKSTLLGLLLGFVTPTSGRVTVDGVDLATVDPATWRRQLAWVPQRAHLFAASLADNIRLGAPDTPPEALAAAVRDAALDEVVDALPDGLGTTLGERGHGLSSGQRQRVALARAFLRDAPIVLLDEPTARLDTAAEVVVLDATRRLVAGRTALLVAHRPALLADADRILRVVDGRVTELTRTGEVVG</sequence>
<evidence type="ECO:0000256" key="1">
    <source>
        <dbReference type="ARBA" id="ARBA00004651"/>
    </source>
</evidence>
<keyword evidence="5 8" id="KW-1133">Transmembrane helix</keyword>
<dbReference type="SMART" id="SM00382">
    <property type="entry name" value="AAA"/>
    <property type="match status" value="1"/>
</dbReference>
<evidence type="ECO:0000256" key="6">
    <source>
        <dbReference type="ARBA" id="ARBA00023136"/>
    </source>
</evidence>
<dbReference type="SUPFAM" id="SSF90123">
    <property type="entry name" value="ABC transporter transmembrane region"/>
    <property type="match status" value="1"/>
</dbReference>
<keyword evidence="4" id="KW-0067">ATP-binding</keyword>
<evidence type="ECO:0000256" key="7">
    <source>
        <dbReference type="SAM" id="MobiDB-lite"/>
    </source>
</evidence>
<dbReference type="CDD" id="cd18584">
    <property type="entry name" value="ABC_6TM_AarD_CydD"/>
    <property type="match status" value="1"/>
</dbReference>
<evidence type="ECO:0000259" key="10">
    <source>
        <dbReference type="PROSITE" id="PS50929"/>
    </source>
</evidence>
<dbReference type="PROSITE" id="PS50893">
    <property type="entry name" value="ABC_TRANSPORTER_2"/>
    <property type="match status" value="1"/>
</dbReference>
<dbReference type="NCBIfam" id="TIGR02857">
    <property type="entry name" value="CydD"/>
    <property type="match status" value="1"/>
</dbReference>
<evidence type="ECO:0000256" key="2">
    <source>
        <dbReference type="ARBA" id="ARBA00022692"/>
    </source>
</evidence>
<evidence type="ECO:0000256" key="8">
    <source>
        <dbReference type="SAM" id="Phobius"/>
    </source>
</evidence>
<feature type="domain" description="ABC transmembrane type-1" evidence="10">
    <location>
        <begin position="22"/>
        <end position="301"/>
    </location>
</feature>
<dbReference type="PANTHER" id="PTHR24221">
    <property type="entry name" value="ATP-BINDING CASSETTE SUB-FAMILY B"/>
    <property type="match status" value="1"/>
</dbReference>
<dbReference type="InterPro" id="IPR014216">
    <property type="entry name" value="ABC_transptr_CydD"/>
</dbReference>
<reference evidence="11 12" key="1">
    <citation type="submission" date="2023-02" db="EMBL/GenBank/DDBJ databases">
        <authorList>
            <person name="Mo P."/>
        </authorList>
    </citation>
    <scope>NUCLEOTIDE SEQUENCE [LARGE SCALE GENOMIC DNA]</scope>
    <source>
        <strain evidence="11 12">HUAS 3</strain>
    </source>
</reference>
<evidence type="ECO:0000313" key="12">
    <source>
        <dbReference type="Proteomes" id="UP001219605"/>
    </source>
</evidence>
<dbReference type="InterPro" id="IPR036640">
    <property type="entry name" value="ABC1_TM_sf"/>
</dbReference>
<comment type="subcellular location">
    <subcellularLocation>
        <location evidence="1">Cell membrane</location>
        <topology evidence="1">Multi-pass membrane protein</topology>
    </subcellularLocation>
</comment>
<evidence type="ECO:0000256" key="5">
    <source>
        <dbReference type="ARBA" id="ARBA00022989"/>
    </source>
</evidence>
<dbReference type="PROSITE" id="PS00211">
    <property type="entry name" value="ABC_TRANSPORTER_1"/>
    <property type="match status" value="1"/>
</dbReference>
<dbReference type="SUPFAM" id="SSF52540">
    <property type="entry name" value="P-loop containing nucleoside triphosphate hydrolases"/>
    <property type="match status" value="1"/>
</dbReference>
<dbReference type="RefSeq" id="WP_275033635.1">
    <property type="nucleotide sequence ID" value="NZ_CP118615.1"/>
</dbReference>
<feature type="transmembrane region" description="Helical" evidence="8">
    <location>
        <begin position="56"/>
        <end position="75"/>
    </location>
</feature>
<evidence type="ECO:0000256" key="4">
    <source>
        <dbReference type="ARBA" id="ARBA00022840"/>
    </source>
</evidence>
<keyword evidence="12" id="KW-1185">Reference proteome</keyword>
<dbReference type="Gene3D" id="3.40.50.300">
    <property type="entry name" value="P-loop containing nucleotide triphosphate hydrolases"/>
    <property type="match status" value="1"/>
</dbReference>
<dbReference type="InterPro" id="IPR003593">
    <property type="entry name" value="AAA+_ATPase"/>
</dbReference>
<dbReference type="InterPro" id="IPR003439">
    <property type="entry name" value="ABC_transporter-like_ATP-bd"/>
</dbReference>
<proteinExistence type="predicted"/>
<name>A0ABY7ZUZ2_9ACTN</name>
<dbReference type="Pfam" id="PF00664">
    <property type="entry name" value="ABC_membrane"/>
    <property type="match status" value="1"/>
</dbReference>
<evidence type="ECO:0000259" key="9">
    <source>
        <dbReference type="PROSITE" id="PS50893"/>
    </source>
</evidence>
<dbReference type="InterPro" id="IPR039421">
    <property type="entry name" value="Type_1_exporter"/>
</dbReference>
<dbReference type="Proteomes" id="UP001219605">
    <property type="component" value="Chromosome"/>
</dbReference>
<feature type="transmembrane region" description="Helical" evidence="8">
    <location>
        <begin position="238"/>
        <end position="263"/>
    </location>
</feature>
<keyword evidence="2 8" id="KW-0812">Transmembrane</keyword>